<dbReference type="AlphaFoldDB" id="A0A2P4SF83"/>
<accession>A0A2P4SF83</accession>
<dbReference type="PANTHER" id="PTHR37402:SF1">
    <property type="entry name" value="GRAM DOMAIN-CONTAINING PROTEIN 4"/>
    <property type="match status" value="1"/>
</dbReference>
<feature type="compositionally biased region" description="Basic and acidic residues" evidence="1">
    <location>
        <begin position="60"/>
        <end position="70"/>
    </location>
</feature>
<dbReference type="InterPro" id="IPR037847">
    <property type="entry name" value="GRAMDC4"/>
</dbReference>
<dbReference type="GO" id="GO:0034164">
    <property type="term" value="P:negative regulation of toll-like receptor 9 signaling pathway"/>
    <property type="evidence" value="ECO:0007669"/>
    <property type="project" value="TreeGrafter"/>
</dbReference>
<proteinExistence type="predicted"/>
<evidence type="ECO:0000256" key="1">
    <source>
        <dbReference type="SAM" id="MobiDB-lite"/>
    </source>
</evidence>
<keyword evidence="3" id="KW-1185">Reference proteome</keyword>
<organism evidence="2 3">
    <name type="scientific">Bambusicola thoracicus</name>
    <name type="common">Chinese bamboo-partridge</name>
    <name type="synonym">Perdix thoracica</name>
    <dbReference type="NCBI Taxonomy" id="9083"/>
    <lineage>
        <taxon>Eukaryota</taxon>
        <taxon>Metazoa</taxon>
        <taxon>Chordata</taxon>
        <taxon>Craniata</taxon>
        <taxon>Vertebrata</taxon>
        <taxon>Euteleostomi</taxon>
        <taxon>Archelosauria</taxon>
        <taxon>Archosauria</taxon>
        <taxon>Dinosauria</taxon>
        <taxon>Saurischia</taxon>
        <taxon>Theropoda</taxon>
        <taxon>Coelurosauria</taxon>
        <taxon>Aves</taxon>
        <taxon>Neognathae</taxon>
        <taxon>Galloanserae</taxon>
        <taxon>Galliformes</taxon>
        <taxon>Phasianidae</taxon>
        <taxon>Perdicinae</taxon>
        <taxon>Bambusicola</taxon>
    </lineage>
</organism>
<comment type="caution">
    <text evidence="2">The sequence shown here is derived from an EMBL/GenBank/DDBJ whole genome shotgun (WGS) entry which is preliminary data.</text>
</comment>
<reference evidence="2 3" key="1">
    <citation type="submission" date="2018-01" db="EMBL/GenBank/DDBJ databases">
        <title>Comparison of the Chinese Bamboo Partridge and Red Junglefowl genome sequences highlights the importance of demography in genome evolution.</title>
        <authorList>
            <person name="Tiley G.P."/>
            <person name="Kimball R.T."/>
            <person name="Braun E.L."/>
            <person name="Burleigh J.G."/>
        </authorList>
    </citation>
    <scope>NUCLEOTIDE SEQUENCE [LARGE SCALE GENOMIC DNA]</scope>
    <source>
        <strain evidence="2">RTK389</strain>
        <tissue evidence="2">Blood</tissue>
    </source>
</reference>
<protein>
    <submittedName>
        <fullName evidence="2">Uncharacterized protein</fullName>
    </submittedName>
</protein>
<feature type="non-terminal residue" evidence="2">
    <location>
        <position position="1"/>
    </location>
</feature>
<evidence type="ECO:0000313" key="2">
    <source>
        <dbReference type="EMBL" id="POI22777.1"/>
    </source>
</evidence>
<dbReference type="Proteomes" id="UP000237246">
    <property type="component" value="Unassembled WGS sequence"/>
</dbReference>
<dbReference type="GO" id="GO:0006915">
    <property type="term" value="P:apoptotic process"/>
    <property type="evidence" value="ECO:0007669"/>
    <property type="project" value="InterPro"/>
</dbReference>
<feature type="region of interest" description="Disordered" evidence="1">
    <location>
        <begin position="40"/>
        <end position="70"/>
    </location>
</feature>
<evidence type="ECO:0000313" key="3">
    <source>
        <dbReference type="Proteomes" id="UP000237246"/>
    </source>
</evidence>
<dbReference type="EMBL" id="PPHD01054979">
    <property type="protein sequence ID" value="POI22777.1"/>
    <property type="molecule type" value="Genomic_DNA"/>
</dbReference>
<dbReference type="PANTHER" id="PTHR37402">
    <property type="entry name" value="GRAM DOMAIN-CONTAINING PROTEIN 4"/>
    <property type="match status" value="1"/>
</dbReference>
<name>A0A2P4SF83_BAMTH</name>
<gene>
    <name evidence="2" type="ORF">CIB84_013475</name>
</gene>
<feature type="non-terminal residue" evidence="2">
    <location>
        <position position="70"/>
    </location>
</feature>
<sequence length="70" mass="8085">DSNRHVKVKQKSAVLNMLKKLDKIRFRGHKRDEFLDLAESPNASDTECGDEIPVKIPRTSPRDNEELRDP</sequence>
<dbReference type="OrthoDB" id="1708389at2759"/>